<sequence>MFDYILRGGLVYDGTGAEPQEADIGVRDRMIQAVGTLDGATGEAIDCTGLVVSPGFIDIHTHSDATLLTDPDGFSLLMQGVTTEVIGNCGFSSAPCCNRSLIERFMVGKQPDLDFTWRSFGDYLDVLEARRPGLNVAAYVGHNNVRLNVIGTDPRPAEDHEIDAMTTLVRESLEQGAIGVSSGLEYNPGFHSDLPELVAVAKVAADFDAVYASHVRNRDWNYEMGVGEALSTARLSGARLQLSHLVPKYGAPTHAAEHIMEMMDWTRRTDADVGFDIIPHEWGPTFVYSVLPKWAYEGGVPKIIERLGDPELRPMLMHNPWPQWKMVAEKRWHDMVLTQSAANPSLVGLDFAEIGRIRGKDPHDATLDLLLEEGENMANLLWVGRISRDADIRTMLREKDCGVISDAITLNNKGPLGELRFTPTGFGWTARFLGHYARDEKLLSLGEGIRRLTTLPAQRMGLKRRGAVKVGYHADLVVFDARTIADQSTLQDMNVTPAGLLHVFVNGEAAVREGKRTAARAGQVLRRQ</sequence>
<keyword evidence="2" id="KW-0378">Hydrolase</keyword>
<proteinExistence type="predicted"/>
<dbReference type="Gene3D" id="2.30.40.10">
    <property type="entry name" value="Urease, subunit C, domain 1"/>
    <property type="match status" value="1"/>
</dbReference>
<accession>A0A5C8P9J0</accession>
<dbReference type="InterPro" id="IPR011059">
    <property type="entry name" value="Metal-dep_hydrolase_composite"/>
</dbReference>
<dbReference type="InterPro" id="IPR013108">
    <property type="entry name" value="Amidohydro_3"/>
</dbReference>
<dbReference type="PANTHER" id="PTHR11647">
    <property type="entry name" value="HYDRANTOINASE/DIHYDROPYRIMIDINASE FAMILY MEMBER"/>
    <property type="match status" value="1"/>
</dbReference>
<feature type="domain" description="Amidohydrolase 3" evidence="1">
    <location>
        <begin position="43"/>
        <end position="196"/>
    </location>
</feature>
<organism evidence="2 3">
    <name type="scientific">Vineibacter terrae</name>
    <dbReference type="NCBI Taxonomy" id="2586908"/>
    <lineage>
        <taxon>Bacteria</taxon>
        <taxon>Pseudomonadati</taxon>
        <taxon>Pseudomonadota</taxon>
        <taxon>Alphaproteobacteria</taxon>
        <taxon>Hyphomicrobiales</taxon>
        <taxon>Vineibacter</taxon>
    </lineage>
</organism>
<dbReference type="OrthoDB" id="9766983at2"/>
<dbReference type="InterPro" id="IPR050378">
    <property type="entry name" value="Metallo-dep_Hydrolases_sf"/>
</dbReference>
<dbReference type="Gene3D" id="3.20.20.140">
    <property type="entry name" value="Metal-dependent hydrolases"/>
    <property type="match status" value="1"/>
</dbReference>
<dbReference type="EMBL" id="VDUZ01000059">
    <property type="protein sequence ID" value="TXL70437.1"/>
    <property type="molecule type" value="Genomic_DNA"/>
</dbReference>
<dbReference type="AlphaFoldDB" id="A0A5C8P9J0"/>
<dbReference type="InterPro" id="IPR023100">
    <property type="entry name" value="D-aminoacylase_insert_dom_sf"/>
</dbReference>
<evidence type="ECO:0000259" key="1">
    <source>
        <dbReference type="Pfam" id="PF07969"/>
    </source>
</evidence>
<dbReference type="Proteomes" id="UP000321638">
    <property type="component" value="Unassembled WGS sequence"/>
</dbReference>
<dbReference type="GO" id="GO:0005829">
    <property type="term" value="C:cytosol"/>
    <property type="evidence" value="ECO:0007669"/>
    <property type="project" value="TreeGrafter"/>
</dbReference>
<dbReference type="GO" id="GO:0016811">
    <property type="term" value="F:hydrolase activity, acting on carbon-nitrogen (but not peptide) bonds, in linear amides"/>
    <property type="evidence" value="ECO:0007669"/>
    <property type="project" value="InterPro"/>
</dbReference>
<dbReference type="InterPro" id="IPR032466">
    <property type="entry name" value="Metal_Hydrolase"/>
</dbReference>
<dbReference type="SUPFAM" id="SSF51556">
    <property type="entry name" value="Metallo-dependent hydrolases"/>
    <property type="match status" value="1"/>
</dbReference>
<dbReference type="PANTHER" id="PTHR11647:SF1">
    <property type="entry name" value="COLLAPSIN RESPONSE MEDIATOR PROTEIN"/>
    <property type="match status" value="1"/>
</dbReference>
<gene>
    <name evidence="2" type="ORF">FHP25_34490</name>
</gene>
<evidence type="ECO:0000313" key="2">
    <source>
        <dbReference type="EMBL" id="TXL70437.1"/>
    </source>
</evidence>
<reference evidence="2 3" key="1">
    <citation type="submission" date="2019-06" db="EMBL/GenBank/DDBJ databases">
        <title>New taxonomy in bacterial strain CC-CFT640, isolated from vineyard.</title>
        <authorList>
            <person name="Lin S.-Y."/>
            <person name="Tsai C.-F."/>
            <person name="Young C.-C."/>
        </authorList>
    </citation>
    <scope>NUCLEOTIDE SEQUENCE [LARGE SCALE GENOMIC DNA]</scope>
    <source>
        <strain evidence="2 3">CC-CFT640</strain>
    </source>
</reference>
<comment type="caution">
    <text evidence="2">The sequence shown here is derived from an EMBL/GenBank/DDBJ whole genome shotgun (WGS) entry which is preliminary data.</text>
</comment>
<dbReference type="SUPFAM" id="SSF51338">
    <property type="entry name" value="Composite domain of metallo-dependent hydrolases"/>
    <property type="match status" value="1"/>
</dbReference>
<dbReference type="Pfam" id="PF07969">
    <property type="entry name" value="Amidohydro_3"/>
    <property type="match status" value="2"/>
</dbReference>
<dbReference type="RefSeq" id="WP_147851554.1">
    <property type="nucleotide sequence ID" value="NZ_VDUZ01000059.1"/>
</dbReference>
<dbReference type="GO" id="GO:0016812">
    <property type="term" value="F:hydrolase activity, acting on carbon-nitrogen (but not peptide) bonds, in cyclic amides"/>
    <property type="evidence" value="ECO:0007669"/>
    <property type="project" value="TreeGrafter"/>
</dbReference>
<name>A0A5C8P9J0_9HYPH</name>
<feature type="domain" description="Amidohydrolase 3" evidence="1">
    <location>
        <begin position="430"/>
        <end position="508"/>
    </location>
</feature>
<dbReference type="Gene3D" id="3.30.1490.130">
    <property type="entry name" value="D-aminoacylase. Domain 3"/>
    <property type="match status" value="1"/>
</dbReference>
<protein>
    <submittedName>
        <fullName evidence="2">Amidohydrolase family protein</fullName>
    </submittedName>
</protein>
<evidence type="ECO:0000313" key="3">
    <source>
        <dbReference type="Proteomes" id="UP000321638"/>
    </source>
</evidence>
<keyword evidence="3" id="KW-1185">Reference proteome</keyword>